<dbReference type="InterPro" id="IPR001958">
    <property type="entry name" value="Tet-R_TetA/multi-R_MdtG-like"/>
</dbReference>
<dbReference type="PROSITE" id="PS00216">
    <property type="entry name" value="SUGAR_TRANSPORT_1"/>
    <property type="match status" value="1"/>
</dbReference>
<feature type="transmembrane region" description="Helical" evidence="8">
    <location>
        <begin position="396"/>
        <end position="417"/>
    </location>
</feature>
<dbReference type="InterPro" id="IPR011701">
    <property type="entry name" value="MFS"/>
</dbReference>
<evidence type="ECO:0000256" key="2">
    <source>
        <dbReference type="ARBA" id="ARBA00007520"/>
    </source>
</evidence>
<dbReference type="PROSITE" id="PS50850">
    <property type="entry name" value="MFS"/>
    <property type="match status" value="1"/>
</dbReference>
<keyword evidence="7 8" id="KW-0472">Membrane</keyword>
<name>A0ABU6NQW9_9BACI</name>
<evidence type="ECO:0000256" key="1">
    <source>
        <dbReference type="ARBA" id="ARBA00004651"/>
    </source>
</evidence>
<evidence type="ECO:0000256" key="6">
    <source>
        <dbReference type="ARBA" id="ARBA00022989"/>
    </source>
</evidence>
<comment type="similarity">
    <text evidence="2">Belongs to the major facilitator superfamily. TCR/Tet family.</text>
</comment>
<dbReference type="InterPro" id="IPR020846">
    <property type="entry name" value="MFS_dom"/>
</dbReference>
<evidence type="ECO:0000256" key="4">
    <source>
        <dbReference type="ARBA" id="ARBA00022475"/>
    </source>
</evidence>
<keyword evidence="5 8" id="KW-0812">Transmembrane</keyword>
<gene>
    <name evidence="10" type="ORF">P5F74_20020</name>
</gene>
<feature type="transmembrane region" description="Helical" evidence="8">
    <location>
        <begin position="370"/>
        <end position="390"/>
    </location>
</feature>
<sequence length="427" mass="46938">MCEYVVPVCSYYMYLMQKKGSKNNVENSKKMWGLLSLSSVPLVMTLGNSMLIPVLPKIGSELDVSSFMVSLLITAYSVVAIIFIPVAGYLSDHIGRKQVIIPSLILAGIGGLVAGLAAWKIDHSYWIIFIGRLLQGIGAAGAAPIVMPFVGDLFKKKQEVSEGLGIIETSNTFGKVLSPIFGALLASIIWYLPFFAFPVFCAISIIMVSYLIETPPQKEKPKKFKQFLKSVKQIFKREGRWLYTVFITGGILMYILFGILFYLSTFLEESHHIHGVRKGVMLAFPLLALCLTSYVAGKGIGQDQLKMKWLTVGGLSLLTLAVFVISFNKELYMMLTALFAAGIGIGATLPSLDAFVTEGIPAEQRGSISSFYNSTRFIGVAAGPPLFAIFMKGHHFLTFTGNAFVILLTILLVLWGIRPQKKGKQTW</sequence>
<dbReference type="SUPFAM" id="SSF103473">
    <property type="entry name" value="MFS general substrate transporter"/>
    <property type="match status" value="1"/>
</dbReference>
<proteinExistence type="inferred from homology"/>
<feature type="transmembrane region" description="Helical" evidence="8">
    <location>
        <begin position="309"/>
        <end position="325"/>
    </location>
</feature>
<feature type="transmembrane region" description="Helical" evidence="8">
    <location>
        <begin position="331"/>
        <end position="349"/>
    </location>
</feature>
<feature type="transmembrane region" description="Helical" evidence="8">
    <location>
        <begin position="125"/>
        <end position="151"/>
    </location>
</feature>
<evidence type="ECO:0000256" key="3">
    <source>
        <dbReference type="ARBA" id="ARBA00022448"/>
    </source>
</evidence>
<dbReference type="InterPro" id="IPR005829">
    <property type="entry name" value="Sugar_transporter_CS"/>
</dbReference>
<dbReference type="PRINTS" id="PR01035">
    <property type="entry name" value="TCRTETA"/>
</dbReference>
<evidence type="ECO:0000313" key="10">
    <source>
        <dbReference type="EMBL" id="MED4130402.1"/>
    </source>
</evidence>
<dbReference type="CDD" id="cd17474">
    <property type="entry name" value="MFS_YfmO_like"/>
    <property type="match status" value="1"/>
</dbReference>
<dbReference type="Gene3D" id="1.20.1250.20">
    <property type="entry name" value="MFS general substrate transporter like domains"/>
    <property type="match status" value="1"/>
</dbReference>
<evidence type="ECO:0000256" key="5">
    <source>
        <dbReference type="ARBA" id="ARBA00022692"/>
    </source>
</evidence>
<dbReference type="InterPro" id="IPR050189">
    <property type="entry name" value="MFS_Efflux_Transporters"/>
</dbReference>
<dbReference type="PANTHER" id="PTHR43124:SF3">
    <property type="entry name" value="CHLORAMPHENICOL EFFLUX PUMP RV0191"/>
    <property type="match status" value="1"/>
</dbReference>
<keyword evidence="3" id="KW-0813">Transport</keyword>
<dbReference type="PANTHER" id="PTHR43124">
    <property type="entry name" value="PURINE EFFLUX PUMP PBUE"/>
    <property type="match status" value="1"/>
</dbReference>
<comment type="subcellular location">
    <subcellularLocation>
        <location evidence="1">Cell membrane</location>
        <topology evidence="1">Multi-pass membrane protein</topology>
    </subcellularLocation>
</comment>
<dbReference type="Proteomes" id="UP001341820">
    <property type="component" value="Unassembled WGS sequence"/>
</dbReference>
<feature type="domain" description="Major facilitator superfamily (MFS) profile" evidence="9">
    <location>
        <begin position="33"/>
        <end position="421"/>
    </location>
</feature>
<keyword evidence="4" id="KW-1003">Cell membrane</keyword>
<dbReference type="EMBL" id="JAROAS010000067">
    <property type="protein sequence ID" value="MED4130402.1"/>
    <property type="molecule type" value="Genomic_DNA"/>
</dbReference>
<dbReference type="InterPro" id="IPR036259">
    <property type="entry name" value="MFS_trans_sf"/>
</dbReference>
<evidence type="ECO:0000256" key="7">
    <source>
        <dbReference type="ARBA" id="ARBA00023136"/>
    </source>
</evidence>
<keyword evidence="11" id="KW-1185">Reference proteome</keyword>
<comment type="caution">
    <text evidence="10">The sequence shown here is derived from an EMBL/GenBank/DDBJ whole genome shotgun (WGS) entry which is preliminary data.</text>
</comment>
<evidence type="ECO:0000259" key="9">
    <source>
        <dbReference type="PROSITE" id="PS50850"/>
    </source>
</evidence>
<protein>
    <submittedName>
        <fullName evidence="10">MFS transporter</fullName>
    </submittedName>
</protein>
<evidence type="ECO:0000256" key="8">
    <source>
        <dbReference type="SAM" id="Phobius"/>
    </source>
</evidence>
<reference evidence="10 11" key="1">
    <citation type="submission" date="2023-03" db="EMBL/GenBank/DDBJ databases">
        <title>Bacillus Genome Sequencing.</title>
        <authorList>
            <person name="Dunlap C."/>
        </authorList>
    </citation>
    <scope>NUCLEOTIDE SEQUENCE [LARGE SCALE GENOMIC DNA]</scope>
    <source>
        <strain evidence="10 11">B-4107</strain>
    </source>
</reference>
<feature type="transmembrane region" description="Helical" evidence="8">
    <location>
        <begin position="32"/>
        <end position="55"/>
    </location>
</feature>
<feature type="transmembrane region" description="Helical" evidence="8">
    <location>
        <begin position="195"/>
        <end position="212"/>
    </location>
</feature>
<feature type="transmembrane region" description="Helical" evidence="8">
    <location>
        <begin position="99"/>
        <end position="119"/>
    </location>
</feature>
<organism evidence="10 11">
    <name type="scientific">Shouchella miscanthi</name>
    <dbReference type="NCBI Taxonomy" id="2598861"/>
    <lineage>
        <taxon>Bacteria</taxon>
        <taxon>Bacillati</taxon>
        <taxon>Bacillota</taxon>
        <taxon>Bacilli</taxon>
        <taxon>Bacillales</taxon>
        <taxon>Bacillaceae</taxon>
        <taxon>Shouchella</taxon>
    </lineage>
</organism>
<feature type="transmembrane region" description="Helical" evidence="8">
    <location>
        <begin position="279"/>
        <end position="297"/>
    </location>
</feature>
<keyword evidence="6 8" id="KW-1133">Transmembrane helix</keyword>
<dbReference type="Pfam" id="PF07690">
    <property type="entry name" value="MFS_1"/>
    <property type="match status" value="1"/>
</dbReference>
<feature type="transmembrane region" description="Helical" evidence="8">
    <location>
        <begin position="67"/>
        <end position="87"/>
    </location>
</feature>
<accession>A0ABU6NQW9</accession>
<feature type="transmembrane region" description="Helical" evidence="8">
    <location>
        <begin position="241"/>
        <end position="267"/>
    </location>
</feature>
<evidence type="ECO:0000313" key="11">
    <source>
        <dbReference type="Proteomes" id="UP001341820"/>
    </source>
</evidence>